<accession>U5H0H5</accession>
<evidence type="ECO:0000256" key="2">
    <source>
        <dbReference type="ARBA" id="ARBA00022552"/>
    </source>
</evidence>
<evidence type="ECO:0000256" key="3">
    <source>
        <dbReference type="ARBA" id="ARBA00022574"/>
    </source>
</evidence>
<reference evidence="12" key="4">
    <citation type="submission" date="2015-06" db="UniProtKB">
        <authorList>
            <consortium name="EnsemblFungi"/>
        </authorList>
    </citation>
    <scope>IDENTIFICATION</scope>
</reference>
<dbReference type="FunFam" id="2.130.10.10:FF:000576">
    <property type="entry name" value="Ribosome biogenesis protein ERB1"/>
    <property type="match status" value="1"/>
</dbReference>
<evidence type="ECO:0000256" key="7">
    <source>
        <dbReference type="HAMAP-Rule" id="MF_03027"/>
    </source>
</evidence>
<organism evidence="11">
    <name type="scientific">Microbotryum lychnidis-dioicae (strain p1A1 Lamole / MvSl-1064)</name>
    <name type="common">Anther smut fungus</name>
    <dbReference type="NCBI Taxonomy" id="683840"/>
    <lineage>
        <taxon>Eukaryota</taxon>
        <taxon>Fungi</taxon>
        <taxon>Dikarya</taxon>
        <taxon>Basidiomycota</taxon>
        <taxon>Pucciniomycotina</taxon>
        <taxon>Microbotryomycetes</taxon>
        <taxon>Microbotryales</taxon>
        <taxon>Microbotryaceae</taxon>
        <taxon>Microbotryum</taxon>
    </lineage>
</organism>
<dbReference type="HAMAP" id="MF_03027">
    <property type="entry name" value="BOP1"/>
    <property type="match status" value="1"/>
</dbReference>
<keyword evidence="5" id="KW-0677">Repeat</keyword>
<gene>
    <name evidence="7" type="primary">ERB1</name>
    <name evidence="11" type="ORF">MVLG_00907</name>
</gene>
<dbReference type="Gene3D" id="2.130.10.10">
    <property type="entry name" value="YVTN repeat-like/Quinoprotein amine dehydrogenase"/>
    <property type="match status" value="1"/>
</dbReference>
<dbReference type="InterPro" id="IPR012953">
    <property type="entry name" value="BOP1_N_dom"/>
</dbReference>
<dbReference type="InterPro" id="IPR037143">
    <property type="entry name" value="4-PPantetheinyl_Trfase_dom_sf"/>
</dbReference>
<dbReference type="GO" id="GO:0070545">
    <property type="term" value="C:PeBoW complex"/>
    <property type="evidence" value="ECO:0007669"/>
    <property type="project" value="TreeGrafter"/>
</dbReference>
<dbReference type="InterPro" id="IPR055066">
    <property type="entry name" value="AASDHPPT_N"/>
</dbReference>
<dbReference type="Pfam" id="PF22624">
    <property type="entry name" value="AASDHPPT_N"/>
    <property type="match status" value="1"/>
</dbReference>
<dbReference type="STRING" id="683840.U5H0H5"/>
<feature type="compositionally biased region" description="Polar residues" evidence="9">
    <location>
        <begin position="962"/>
        <end position="971"/>
    </location>
</feature>
<protein>
    <recommendedName>
        <fullName evidence="7">Ribosome biogenesis protein ERB1</fullName>
    </recommendedName>
    <alternativeName>
        <fullName evidence="7">Eukaryotic ribosome biogenesis protein 1</fullName>
    </alternativeName>
</protein>
<dbReference type="PROSITE" id="PS50294">
    <property type="entry name" value="WD_REPEATS_REGION"/>
    <property type="match status" value="1"/>
</dbReference>
<dbReference type="EnsemblFungi" id="MVLG_00907T0">
    <property type="protein sequence ID" value="MVLG_00907T0"/>
    <property type="gene ID" value="MVLG_00907"/>
</dbReference>
<dbReference type="PANTHER" id="PTHR17605">
    <property type="entry name" value="RIBOSOME BIOGENESIS PROTEIN BOP1 BLOCK OF PROLIFERATION 1 PROTEIN"/>
    <property type="match status" value="1"/>
</dbReference>
<feature type="compositionally biased region" description="Polar residues" evidence="9">
    <location>
        <begin position="738"/>
        <end position="752"/>
    </location>
</feature>
<dbReference type="EMBL" id="GL541647">
    <property type="protein sequence ID" value="KDE08802.1"/>
    <property type="molecule type" value="Genomic_DNA"/>
</dbReference>
<keyword evidence="13" id="KW-1185">Reference proteome</keyword>
<dbReference type="GO" id="GO:0043021">
    <property type="term" value="F:ribonucleoprotein complex binding"/>
    <property type="evidence" value="ECO:0007669"/>
    <property type="project" value="UniProtKB-UniRule"/>
</dbReference>
<feature type="domain" description="BOP1 N-terminal" evidence="10">
    <location>
        <begin position="981"/>
        <end position="1249"/>
    </location>
</feature>
<dbReference type="SUPFAM" id="SSF57184">
    <property type="entry name" value="Growth factor receptor domain"/>
    <property type="match status" value="1"/>
</dbReference>
<dbReference type="InterPro" id="IPR028598">
    <property type="entry name" value="BOP1/Erb1"/>
</dbReference>
<comment type="subcellular location">
    <subcellularLocation>
        <location evidence="7">Nucleus</location>
        <location evidence="7">Nucleolus</location>
    </subcellularLocation>
    <subcellularLocation>
        <location evidence="7">Nucleus</location>
        <location evidence="7">Nucleoplasm</location>
    </subcellularLocation>
</comment>
<reference evidence="13" key="1">
    <citation type="submission" date="2010-11" db="EMBL/GenBank/DDBJ databases">
        <title>The genome sequence of Microbotryum violaceum strain p1A1 Lamole.</title>
        <authorList>
            <person name="Cuomo C."/>
            <person name="Perlin M."/>
            <person name="Young S.K."/>
            <person name="Zeng Q."/>
            <person name="Gargeya S."/>
            <person name="Alvarado L."/>
            <person name="Berlin A."/>
            <person name="Chapman S.B."/>
            <person name="Chen Z."/>
            <person name="Freedman E."/>
            <person name="Gellesch M."/>
            <person name="Goldberg J."/>
            <person name="Griggs A."/>
            <person name="Gujja S."/>
            <person name="Heilman E."/>
            <person name="Heiman D."/>
            <person name="Howarth C."/>
            <person name="Mehta T."/>
            <person name="Neiman D."/>
            <person name="Pearson M."/>
            <person name="Roberts A."/>
            <person name="Saif S."/>
            <person name="Shea T."/>
            <person name="Shenoy N."/>
            <person name="Sisk P."/>
            <person name="Stolte C."/>
            <person name="Sykes S."/>
            <person name="White J."/>
            <person name="Yandava C."/>
            <person name="Haas B."/>
            <person name="Nusbaum C."/>
            <person name="Birren B."/>
        </authorList>
    </citation>
    <scope>NUCLEOTIDE SEQUENCE [LARGE SCALE GENOMIC DNA]</scope>
    <source>
        <strain evidence="13">p1A1 Lamole</strain>
    </source>
</reference>
<dbReference type="Pfam" id="PF00400">
    <property type="entry name" value="WD40"/>
    <property type="match status" value="3"/>
</dbReference>
<reference evidence="11" key="2">
    <citation type="submission" date="2010-11" db="EMBL/GenBank/DDBJ databases">
        <authorList>
            <consortium name="The Broad Institute Genome Sequencing Platform"/>
            <person name="Earl A."/>
            <person name="Ward D."/>
            <person name="Feldgarden M."/>
            <person name="Gevers D."/>
            <person name="Butler R."/>
            <person name="Young S.K."/>
            <person name="Zeng Q."/>
            <person name="Gargeya S."/>
            <person name="Fitzgerald M."/>
            <person name="Haas B."/>
            <person name="Abouelleil A."/>
            <person name="Alvarado L."/>
            <person name="Arachchi H.M."/>
            <person name="Berlin A."/>
            <person name="Brown A."/>
            <person name="Chapman S.B."/>
            <person name="Chen Z."/>
            <person name="Dunbar C."/>
            <person name="Freedman E."/>
            <person name="Gearin G."/>
            <person name="Gellesch M."/>
            <person name="Goldberg J."/>
            <person name="Griggs A."/>
            <person name="Gujja S."/>
            <person name="Heilman E."/>
            <person name="Heiman D."/>
            <person name="Howarth C."/>
            <person name="Larson L."/>
            <person name="Lui A."/>
            <person name="MacDonald P.J.P."/>
            <person name="Mehta T."/>
            <person name="Montmayeur A."/>
            <person name="Murphy C."/>
            <person name="Neiman D."/>
            <person name="Pearson M."/>
            <person name="Priest M."/>
            <person name="Roberts A."/>
            <person name="Saif S."/>
            <person name="Shea T."/>
            <person name="Shenoy N."/>
            <person name="Sisk P."/>
            <person name="Stolte C."/>
            <person name="Sykes S."/>
            <person name="White J."/>
            <person name="Yandava C."/>
            <person name="Wortman J."/>
            <person name="Nusbaum C."/>
            <person name="Birren B."/>
        </authorList>
    </citation>
    <scope>NUCLEOTIDE SEQUENCE</scope>
    <source>
        <strain evidence="11">P1A1 Lamole</strain>
    </source>
</reference>
<reference evidence="11 13" key="3">
    <citation type="journal article" date="2015" name="BMC Genomics">
        <title>Sex and parasites: genomic and transcriptomic analysis of Microbotryum lychnidis-dioicae, the biotrophic and plant-castrating anther smut fungus.</title>
        <authorList>
            <person name="Perlin M.H."/>
            <person name="Amselem J."/>
            <person name="Fontanillas E."/>
            <person name="Toh S.S."/>
            <person name="Chen Z."/>
            <person name="Goldberg J."/>
            <person name="Duplessis S."/>
            <person name="Henrissat B."/>
            <person name="Young S."/>
            <person name="Zeng Q."/>
            <person name="Aguileta G."/>
            <person name="Petit E."/>
            <person name="Badouin H."/>
            <person name="Andrews J."/>
            <person name="Razeeq D."/>
            <person name="Gabaldon T."/>
            <person name="Quesneville H."/>
            <person name="Giraud T."/>
            <person name="Hood M.E."/>
            <person name="Schultz D.J."/>
            <person name="Cuomo C.A."/>
        </authorList>
    </citation>
    <scope>NUCLEOTIDE SEQUENCE [LARGE SCALE GENOMIC DNA]</scope>
    <source>
        <strain evidence="11">P1A1 Lamole</strain>
        <strain evidence="13">p1A1 Lamole</strain>
    </source>
</reference>
<keyword evidence="2 7" id="KW-0698">rRNA processing</keyword>
<dbReference type="Gene3D" id="3.90.470.20">
    <property type="entry name" value="4'-phosphopantetheinyl transferase domain"/>
    <property type="match status" value="1"/>
</dbReference>
<feature type="compositionally biased region" description="Acidic residues" evidence="9">
    <location>
        <begin position="820"/>
        <end position="875"/>
    </location>
</feature>
<sequence length="1609" mass="179399">MTLPPASTLQIHAVHVPTTLPDHEAYRSHLHLLRHDPEAVQEIQRYRLVDDSKRALVSRLLPRYVLALQGLDWRQVRFEKGEYARPLAIHPNLPKDFQYSASHDAEWVICASTFGTTEHGQDLPRVKNVGVDVMRLAIPWENVDQEGMLDIMKDHLSPTELAHIQSDPNPHLETLFSYWVLKEAYIKARSLGLRGFPELKRIEFHLDPKASDASWEWKTVNGSLDRVQLDGWWFGLKTFDGAKGASSDDPSQESRFRRARRGCLECADPVSIWELVGCDQIDIFNSVHSRLFLLRRTMNRQTASGTARLAAVTLLLTALLLAQCGPTLVNAIPTPAGEGQAVKVANVRPIDSTAVKFSAELPRQLPQCGSAWIKFGNSGNVRPLTLVLALQENLPIALVKANAKTTLDEVKMLGPFQVIDNIRSLDRIVHPFQPHRRRGDVVEFFAFFPNGTGYNMNLKRVIQTGSASCLTPKCKKGQYLSAATNECTSCPPNASECDTSGRATKCSYGILTNGECIKKFCQRSTNIRGDECCTDGMAETCSDANTTLTCRKGWKLLKPSNDTVLVALDGFANGTLVDADRCQGPYAAHFGGSKQQFVAPKDAPWNWKIGNQLSVEECALATLFPSSQNNDRVFLYERKNGYFNCRAFHRQEIKLEFKGSGGRYDFGTGGTCAEARVGVGWRSLDHSQAAPLPFAASQDPRGESRQSSLGRARTRRPLPPYSAGVERVHHRTMAPPRRSSSLGSKPNSQRLPATNFAAPSSSTRSASQRASTSTPNAPTTSTAAASSSKKRRNSSFSGSGGAKLDVADSLGLDGEALDFGSDEEGDDEDEFTGIADDEDEEDDDGDFPELDLEESEEDEDGDENEQELDSDEEAILAELRAEAEDEGSSSQNTDDEDGSDFDALMNKYTSKPDEADRAAFETTWDEDELPVDYMKRSRTVKSRITGQDKTEWDDEIEADYASDSSTEETTNRIGNVPAYFYDEMPHIGYDIDGKKVMRPAQGDELDKFLEGVEDADGGWTTVKDKLHQQNVALTEEELDLIHRLAKGENPDSSYDPYADQIPYFSSQVMATPLTRRPEPKSRFLPSKWEHKKVMKIVRAIRSGRIVPRRPGAPSTSANKDDPAKRFYGLWSQTDAEAAPHPMHMPAPKMALPSHEESYNPPEEYLWTEEEKEEFLSKEKEDRRGQIIPVKHAALRQVGAYGNFVQERFDRCLDLYLAPRMLRRKPRLDIQDPSELIPKLPSPQELRPFPTTASVEYRHPNGVRIRSVSIDPTGMWVVTGAEDGEVRLWECAIGRCAMKWQCGDGGPIYDVEWCPDPERSIFAVASAHKVHLISPLPLLGEEVASRTKTYALAGFNAASTGDDGEKKKHVQPQEVRWFKPKGDSERDEGRLVVVDVPGTLKQVTWHKKGDYFATVAAPSGARSVLIHQLTKHQTQAPFTKMKGDVQCVSFHPSRPHFFVATQRHVRMYDLMKQALAKTLNPGVKWISSIDVHPQGDNVIVGSYDRRLVWHDLDLSSTPYKTLRYHARALRQVHFSRAYPLFLSTSDDGSIHVFHSTVYSDLLTNPLIVPLKVLNGHEPKESLGVLDAVWHPREPWIVSVGADGGAKLWCP</sequence>
<dbReference type="InterPro" id="IPR015943">
    <property type="entry name" value="WD40/YVTN_repeat-like_dom_sf"/>
</dbReference>
<feature type="region of interest" description="Disordered" evidence="9">
    <location>
        <begin position="942"/>
        <end position="971"/>
    </location>
</feature>
<dbReference type="SMART" id="SM01035">
    <property type="entry name" value="BOP1NT"/>
    <property type="match status" value="1"/>
</dbReference>
<feature type="compositionally biased region" description="Acidic residues" evidence="9">
    <location>
        <begin position="883"/>
        <end position="900"/>
    </location>
</feature>
<evidence type="ECO:0000313" key="11">
    <source>
        <dbReference type="EMBL" id="KDE08802.1"/>
    </source>
</evidence>
<dbReference type="SMART" id="SM00320">
    <property type="entry name" value="WD40"/>
    <property type="match status" value="6"/>
</dbReference>
<feature type="compositionally biased region" description="Basic and acidic residues" evidence="9">
    <location>
        <begin position="910"/>
        <end position="919"/>
    </location>
</feature>
<keyword evidence="3 8" id="KW-0853">WD repeat</keyword>
<dbReference type="InterPro" id="IPR008278">
    <property type="entry name" value="4-PPantetheinyl_Trfase_dom"/>
</dbReference>
<proteinExistence type="inferred from homology"/>
<dbReference type="GO" id="GO:0008897">
    <property type="term" value="F:holo-[acyl-carrier-protein] synthase activity"/>
    <property type="evidence" value="ECO:0007669"/>
    <property type="project" value="InterPro"/>
</dbReference>
<comment type="similarity">
    <text evidence="7">Belongs to the WD repeat BOP1/ERB1 family.</text>
</comment>
<dbReference type="GO" id="GO:0000466">
    <property type="term" value="P:maturation of 5.8S rRNA from tricistronic rRNA transcript (SSU-rRNA, 5.8S rRNA, LSU-rRNA)"/>
    <property type="evidence" value="ECO:0007669"/>
    <property type="project" value="UniProtKB-UniRule"/>
</dbReference>
<dbReference type="Proteomes" id="UP000017200">
    <property type="component" value="Unassembled WGS sequence"/>
</dbReference>
<dbReference type="Pfam" id="PF08145">
    <property type="entry name" value="BOP1NT"/>
    <property type="match status" value="1"/>
</dbReference>
<evidence type="ECO:0000256" key="9">
    <source>
        <dbReference type="SAM" id="MobiDB-lite"/>
    </source>
</evidence>
<dbReference type="GO" id="GO:0030687">
    <property type="term" value="C:preribosome, large subunit precursor"/>
    <property type="evidence" value="ECO:0007669"/>
    <property type="project" value="UniProtKB-UniRule"/>
</dbReference>
<dbReference type="InterPro" id="IPR009030">
    <property type="entry name" value="Growth_fac_rcpt_cys_sf"/>
</dbReference>
<dbReference type="GO" id="GO:0000287">
    <property type="term" value="F:magnesium ion binding"/>
    <property type="evidence" value="ECO:0007669"/>
    <property type="project" value="InterPro"/>
</dbReference>
<dbReference type="InParanoid" id="U5H0H5"/>
<dbReference type="InterPro" id="IPR036322">
    <property type="entry name" value="WD40_repeat_dom_sf"/>
</dbReference>
<dbReference type="PROSITE" id="PS50082">
    <property type="entry name" value="WD_REPEATS_2"/>
    <property type="match status" value="1"/>
</dbReference>
<evidence type="ECO:0000256" key="5">
    <source>
        <dbReference type="ARBA" id="ARBA00022737"/>
    </source>
</evidence>
<feature type="region of interest" description="Disordered" evidence="9">
    <location>
        <begin position="692"/>
        <end position="922"/>
    </location>
</feature>
<comment type="function">
    <text evidence="7">Component of the NOP7 complex, which is required for maturation of the 25S and 5.8S ribosomal RNAs and formation of the 60S ribosome.</text>
</comment>
<name>U5H0H5_USTV1</name>
<evidence type="ECO:0000313" key="13">
    <source>
        <dbReference type="Proteomes" id="UP000017200"/>
    </source>
</evidence>
<feature type="compositionally biased region" description="Acidic residues" evidence="9">
    <location>
        <begin position="951"/>
        <end position="960"/>
    </location>
</feature>
<dbReference type="PANTHER" id="PTHR17605:SF0">
    <property type="entry name" value="RIBOSOME BIOGENESIS PROTEIN BOP1"/>
    <property type="match status" value="1"/>
</dbReference>
<evidence type="ECO:0000256" key="8">
    <source>
        <dbReference type="PROSITE-ProRule" id="PRU00221"/>
    </source>
</evidence>
<evidence type="ECO:0000259" key="10">
    <source>
        <dbReference type="SMART" id="SM01035"/>
    </source>
</evidence>
<evidence type="ECO:0000313" key="12">
    <source>
        <dbReference type="EnsemblFungi" id="MVLG_00907T0"/>
    </source>
</evidence>
<dbReference type="HOGENOM" id="CLU_243952_0_0_1"/>
<dbReference type="EMBL" id="AEIJ01000079">
    <property type="status" value="NOT_ANNOTATED_CDS"/>
    <property type="molecule type" value="Genomic_DNA"/>
</dbReference>
<evidence type="ECO:0000256" key="6">
    <source>
        <dbReference type="ARBA" id="ARBA00023242"/>
    </source>
</evidence>
<dbReference type="InterPro" id="IPR001680">
    <property type="entry name" value="WD40_rpt"/>
</dbReference>
<comment type="subunit">
    <text evidence="7">Component of the NOP7 complex, composed of ERB1, NOP7 and YTM1. Within the NOP7 complex ERB1 appears to interact directly with NOP7 and YTM1. The NOP7 complex also associates with the 66S pre-ribosome.</text>
</comment>
<keyword evidence="6 7" id="KW-0539">Nucleus</keyword>
<dbReference type="GO" id="GO:0005654">
    <property type="term" value="C:nucleoplasm"/>
    <property type="evidence" value="ECO:0007669"/>
    <property type="project" value="UniProtKB-SubCell"/>
</dbReference>
<keyword evidence="1 7" id="KW-0690">Ribosome biogenesis</keyword>
<feature type="repeat" description="WD" evidence="8">
    <location>
        <begin position="1264"/>
        <end position="1289"/>
    </location>
</feature>
<dbReference type="Pfam" id="PF01648">
    <property type="entry name" value="ACPS"/>
    <property type="match status" value="1"/>
</dbReference>
<dbReference type="SUPFAM" id="SSF56214">
    <property type="entry name" value="4'-phosphopantetheinyl transferase"/>
    <property type="match status" value="2"/>
</dbReference>
<dbReference type="SUPFAM" id="SSF50978">
    <property type="entry name" value="WD40 repeat-like"/>
    <property type="match status" value="1"/>
</dbReference>
<evidence type="ECO:0000256" key="4">
    <source>
        <dbReference type="ARBA" id="ARBA00022679"/>
    </source>
</evidence>
<dbReference type="OrthoDB" id="5571054at2759"/>
<dbReference type="GO" id="GO:0000463">
    <property type="term" value="P:maturation of LSU-rRNA from tricistronic rRNA transcript (SSU-rRNA, 5.8S rRNA, LSU-rRNA)"/>
    <property type="evidence" value="ECO:0007669"/>
    <property type="project" value="UniProtKB-UniRule"/>
</dbReference>
<keyword evidence="4" id="KW-0808">Transferase</keyword>
<evidence type="ECO:0000256" key="1">
    <source>
        <dbReference type="ARBA" id="ARBA00022517"/>
    </source>
</evidence>
<feature type="compositionally biased region" description="Low complexity" evidence="9">
    <location>
        <begin position="757"/>
        <end position="787"/>
    </location>
</feature>